<feature type="signal peptide" evidence="3">
    <location>
        <begin position="1"/>
        <end position="30"/>
    </location>
</feature>
<dbReference type="Gene3D" id="3.40.190.10">
    <property type="entry name" value="Periplasmic binding protein-like II"/>
    <property type="match status" value="1"/>
</dbReference>
<keyword evidence="6" id="KW-1185">Reference proteome</keyword>
<reference evidence="5 6" key="1">
    <citation type="submission" date="2024-08" db="EMBL/GenBank/DDBJ databases">
        <authorList>
            <person name="Lu H."/>
        </authorList>
    </citation>
    <scope>NUCLEOTIDE SEQUENCE [LARGE SCALE GENOMIC DNA]</scope>
    <source>
        <strain evidence="5 6">BYS87W</strain>
    </source>
</reference>
<dbReference type="InterPro" id="IPR039424">
    <property type="entry name" value="SBP_5"/>
</dbReference>
<dbReference type="Proteomes" id="UP001606303">
    <property type="component" value="Unassembled WGS sequence"/>
</dbReference>
<accession>A0ABW7GVH8</accession>
<evidence type="ECO:0000313" key="5">
    <source>
        <dbReference type="EMBL" id="MFG6465985.1"/>
    </source>
</evidence>
<dbReference type="Pfam" id="PF00496">
    <property type="entry name" value="SBP_bac_5"/>
    <property type="match status" value="1"/>
</dbReference>
<dbReference type="Gene3D" id="3.90.76.10">
    <property type="entry name" value="Dipeptide-binding Protein, Domain 1"/>
    <property type="match status" value="1"/>
</dbReference>
<evidence type="ECO:0000256" key="1">
    <source>
        <dbReference type="ARBA" id="ARBA00005695"/>
    </source>
</evidence>
<dbReference type="PANTHER" id="PTHR30290">
    <property type="entry name" value="PERIPLASMIC BINDING COMPONENT OF ABC TRANSPORTER"/>
    <property type="match status" value="1"/>
</dbReference>
<keyword evidence="2 3" id="KW-0732">Signal</keyword>
<evidence type="ECO:0000256" key="2">
    <source>
        <dbReference type="ARBA" id="ARBA00022729"/>
    </source>
</evidence>
<dbReference type="Gene3D" id="3.10.105.10">
    <property type="entry name" value="Dipeptide-binding Protein, Domain 3"/>
    <property type="match status" value="1"/>
</dbReference>
<gene>
    <name evidence="5" type="ORF">ACG01O_05140</name>
</gene>
<dbReference type="EMBL" id="JBIGIB010000001">
    <property type="protein sequence ID" value="MFG6465985.1"/>
    <property type="molecule type" value="Genomic_DNA"/>
</dbReference>
<proteinExistence type="inferred from homology"/>
<protein>
    <submittedName>
        <fullName evidence="5">ABC transporter substrate-binding protein</fullName>
    </submittedName>
</protein>
<evidence type="ECO:0000259" key="4">
    <source>
        <dbReference type="Pfam" id="PF00496"/>
    </source>
</evidence>
<dbReference type="InterPro" id="IPR000914">
    <property type="entry name" value="SBP_5_dom"/>
</dbReference>
<dbReference type="PANTHER" id="PTHR30290:SF38">
    <property type="entry name" value="D,D-DIPEPTIDE-BINDING PERIPLASMIC PROTEIN DDPA-RELATED"/>
    <property type="match status" value="1"/>
</dbReference>
<dbReference type="InterPro" id="IPR030678">
    <property type="entry name" value="Peptide/Ni-bd"/>
</dbReference>
<organism evidence="5 6">
    <name type="scientific">Pelomonas baiyunensis</name>
    <dbReference type="NCBI Taxonomy" id="3299026"/>
    <lineage>
        <taxon>Bacteria</taxon>
        <taxon>Pseudomonadati</taxon>
        <taxon>Pseudomonadota</taxon>
        <taxon>Betaproteobacteria</taxon>
        <taxon>Burkholderiales</taxon>
        <taxon>Sphaerotilaceae</taxon>
        <taxon>Roseateles</taxon>
    </lineage>
</organism>
<dbReference type="PIRSF" id="PIRSF002741">
    <property type="entry name" value="MppA"/>
    <property type="match status" value="1"/>
</dbReference>
<evidence type="ECO:0000256" key="3">
    <source>
        <dbReference type="SAM" id="SignalP"/>
    </source>
</evidence>
<name>A0ABW7GVH8_9BURK</name>
<comment type="similarity">
    <text evidence="1">Belongs to the bacterial solute-binding protein 5 family.</text>
</comment>
<comment type="caution">
    <text evidence="5">The sequence shown here is derived from an EMBL/GenBank/DDBJ whole genome shotgun (WGS) entry which is preliminary data.</text>
</comment>
<sequence length="532" mass="57725">MSSPGRLCGFGGATLLALLIGWAGATGAHADTTLRLCTAGSPKSFDPAMTDSGIDHQAHLPIFSTLVETRRGGDELLPGLAASWSVSPDGLAYTFELRRGVRWQTVEGFKPSREFNADDVLFTFGRLLNRDSAFAKAFPSVSPYVVSFGWEKLIQKVERLGDHQVRITLAERDASFLSALSFAFAMIQSAELGAQLLQAGTPQRIAQMPVGTGPFQLKSFRADSVIRYVKHPGWWRQAERPRADQLVFAVTPDGSVRAQRLKRDECDLAAPVGPAEMADLQKDPAIRMATAPGMNVGILAYNTRRPALAKLEVRQALDMAIDKAALVRVVYGDAGTVAHSPMPAANWAHDASLKSAPYDPAKARALLQKAGVLPLNLTLWAMPVVRAYNPNGQRMAQMIQADWAKVGVTARIVSYEWGEYLRRIDAGDHDTALSGWLGDPEPASTAGQLACGAASGTFWCNPAYDQLLSQARQALQQGERRTLYAKAQRLAMEQLPWTPIAYGRQAVPVRASVKGFVLDLDGSIYLDGALPR</sequence>
<evidence type="ECO:0000313" key="6">
    <source>
        <dbReference type="Proteomes" id="UP001606303"/>
    </source>
</evidence>
<feature type="chain" id="PRO_5046520268" evidence="3">
    <location>
        <begin position="31"/>
        <end position="532"/>
    </location>
</feature>
<dbReference type="RefSeq" id="WP_394381987.1">
    <property type="nucleotide sequence ID" value="NZ_JBIGIB010000001.1"/>
</dbReference>
<feature type="domain" description="Solute-binding protein family 5" evidence="4">
    <location>
        <begin position="76"/>
        <end position="446"/>
    </location>
</feature>
<dbReference type="CDD" id="cd08493">
    <property type="entry name" value="PBP2_DppA_like"/>
    <property type="match status" value="1"/>
</dbReference>
<dbReference type="SUPFAM" id="SSF53850">
    <property type="entry name" value="Periplasmic binding protein-like II"/>
    <property type="match status" value="1"/>
</dbReference>